<keyword evidence="2 6" id="KW-0808">Transferase</keyword>
<keyword evidence="4" id="KW-0472">Membrane</keyword>
<feature type="transmembrane region" description="Helical" evidence="4">
    <location>
        <begin position="27"/>
        <end position="45"/>
    </location>
</feature>
<dbReference type="CDD" id="cd07989">
    <property type="entry name" value="LPLAT_AGPAT-like"/>
    <property type="match status" value="1"/>
</dbReference>
<dbReference type="PANTHER" id="PTHR10434:SF66">
    <property type="entry name" value="PHOSPHOLIPID_GLYCEROL ACYLTRANSFERASE DOMAIN-CONTAINING PROTEIN"/>
    <property type="match status" value="1"/>
</dbReference>
<sequence length="272" mass="29773">MVDAPTPRPDPLPFGTRMLGNLVQAPLFFAATAFFGTLSLTASLFERDGKLQHQIARIWAATSMQIALSPVTIIGEEKLRVHRAAVYAANHLSYMDTPVLFSAIPFQFRILARHSLWKVPFIGWHLNRSGQIAVNTESPSISSLSGGVKALKAGMPLIVFPEGGRSRDGRLSTFMSGPAYMAIRAQVPLIPLAIVGTYELLPMHTRHFFPQSIKLVVGDPLDTSNCTIRQVEELTERLKEAITRLYSAHAERIPASSGGVDLDTANGRARQS</sequence>
<dbReference type="KEGG" id="abas:ACPOL_2288"/>
<evidence type="ECO:0000313" key="7">
    <source>
        <dbReference type="Proteomes" id="UP000253606"/>
    </source>
</evidence>
<dbReference type="OrthoDB" id="9803035at2"/>
<keyword evidence="4" id="KW-1133">Transmembrane helix</keyword>
<keyword evidence="7" id="KW-1185">Reference proteome</keyword>
<dbReference type="AlphaFoldDB" id="A0A2Z5FXT2"/>
<evidence type="ECO:0000256" key="3">
    <source>
        <dbReference type="ARBA" id="ARBA00023315"/>
    </source>
</evidence>
<dbReference type="Pfam" id="PF01553">
    <property type="entry name" value="Acyltransferase"/>
    <property type="match status" value="1"/>
</dbReference>
<keyword evidence="4" id="KW-0812">Transmembrane</keyword>
<dbReference type="InterPro" id="IPR002123">
    <property type="entry name" value="Plipid/glycerol_acylTrfase"/>
</dbReference>
<dbReference type="GO" id="GO:0003841">
    <property type="term" value="F:1-acylglycerol-3-phosphate O-acyltransferase activity"/>
    <property type="evidence" value="ECO:0007669"/>
    <property type="project" value="TreeGrafter"/>
</dbReference>
<evidence type="ECO:0000259" key="5">
    <source>
        <dbReference type="SMART" id="SM00563"/>
    </source>
</evidence>
<dbReference type="EMBL" id="CP030840">
    <property type="protein sequence ID" value="AXC11612.1"/>
    <property type="molecule type" value="Genomic_DNA"/>
</dbReference>
<evidence type="ECO:0000313" key="6">
    <source>
        <dbReference type="EMBL" id="AXC11612.1"/>
    </source>
</evidence>
<keyword evidence="3 6" id="KW-0012">Acyltransferase</keyword>
<feature type="domain" description="Phospholipid/glycerol acyltransferase" evidence="5">
    <location>
        <begin position="85"/>
        <end position="197"/>
    </location>
</feature>
<name>A0A2Z5FXT2_9BACT</name>
<proteinExistence type="predicted"/>
<protein>
    <submittedName>
        <fullName evidence="6">1-acyl-sn-glycerol-3-phosphate acyltransferase</fullName>
    </submittedName>
</protein>
<evidence type="ECO:0000256" key="2">
    <source>
        <dbReference type="ARBA" id="ARBA00022679"/>
    </source>
</evidence>
<organism evidence="6 7">
    <name type="scientific">Acidisarcina polymorpha</name>
    <dbReference type="NCBI Taxonomy" id="2211140"/>
    <lineage>
        <taxon>Bacteria</taxon>
        <taxon>Pseudomonadati</taxon>
        <taxon>Acidobacteriota</taxon>
        <taxon>Terriglobia</taxon>
        <taxon>Terriglobales</taxon>
        <taxon>Acidobacteriaceae</taxon>
        <taxon>Acidisarcina</taxon>
    </lineage>
</organism>
<reference evidence="6 7" key="1">
    <citation type="journal article" date="2018" name="Front. Microbiol.">
        <title>Hydrolytic Capabilities as a Key to Environmental Success: Chitinolytic and Cellulolytic Acidobacteria From Acidic Sub-arctic Soils and Boreal Peatlands.</title>
        <authorList>
            <person name="Belova S.E."/>
            <person name="Ravin N.V."/>
            <person name="Pankratov T.A."/>
            <person name="Rakitin A.L."/>
            <person name="Ivanova A.A."/>
            <person name="Beletsky A.V."/>
            <person name="Mardanov A.V."/>
            <person name="Sinninghe Damste J.S."/>
            <person name="Dedysh S.N."/>
        </authorList>
    </citation>
    <scope>NUCLEOTIDE SEQUENCE [LARGE SCALE GENOMIC DNA]</scope>
    <source>
        <strain evidence="6 7">SBC82</strain>
    </source>
</reference>
<evidence type="ECO:0000256" key="1">
    <source>
        <dbReference type="ARBA" id="ARBA00005189"/>
    </source>
</evidence>
<accession>A0A2Z5FXT2</accession>
<dbReference type="PANTHER" id="PTHR10434">
    <property type="entry name" value="1-ACYL-SN-GLYCEROL-3-PHOSPHATE ACYLTRANSFERASE"/>
    <property type="match status" value="1"/>
</dbReference>
<dbReference type="SUPFAM" id="SSF69593">
    <property type="entry name" value="Glycerol-3-phosphate (1)-acyltransferase"/>
    <property type="match status" value="1"/>
</dbReference>
<dbReference type="GO" id="GO:0006654">
    <property type="term" value="P:phosphatidic acid biosynthetic process"/>
    <property type="evidence" value="ECO:0007669"/>
    <property type="project" value="TreeGrafter"/>
</dbReference>
<evidence type="ECO:0000256" key="4">
    <source>
        <dbReference type="SAM" id="Phobius"/>
    </source>
</evidence>
<comment type="pathway">
    <text evidence="1">Lipid metabolism.</text>
</comment>
<dbReference type="RefSeq" id="WP_114207035.1">
    <property type="nucleotide sequence ID" value="NZ_CP030840.1"/>
</dbReference>
<dbReference type="SMART" id="SM00563">
    <property type="entry name" value="PlsC"/>
    <property type="match status" value="1"/>
</dbReference>
<gene>
    <name evidence="6" type="ORF">ACPOL_2288</name>
</gene>
<dbReference type="Proteomes" id="UP000253606">
    <property type="component" value="Chromosome"/>
</dbReference>